<keyword evidence="2" id="KW-1185">Reference proteome</keyword>
<name>A0A8J7KTT7_9FIRM</name>
<dbReference type="AlphaFoldDB" id="A0A8J7KTT7"/>
<reference evidence="1" key="1">
    <citation type="submission" date="2020-12" db="EMBL/GenBank/DDBJ databases">
        <title>M. sibirica DSM 26468T genome.</title>
        <authorList>
            <person name="Thieme N."/>
            <person name="Rettenmaier R."/>
            <person name="Zverlov V."/>
            <person name="Liebl W."/>
        </authorList>
    </citation>
    <scope>NUCLEOTIDE SEQUENCE</scope>
    <source>
        <strain evidence="1">DSM 26468</strain>
    </source>
</reference>
<sequence length="47" mass="5521">MDVVGAIDEQLKQVYPHFRGELEFDFTYDNGRGEFNFYDLNTYVAVP</sequence>
<protein>
    <submittedName>
        <fullName evidence="1">Uncharacterized protein</fullName>
    </submittedName>
</protein>
<evidence type="ECO:0000313" key="2">
    <source>
        <dbReference type="Proteomes" id="UP000623269"/>
    </source>
</evidence>
<dbReference type="Proteomes" id="UP000623269">
    <property type="component" value="Unassembled WGS sequence"/>
</dbReference>
<dbReference type="RefSeq" id="WP_197661975.1">
    <property type="nucleotide sequence ID" value="NZ_JAEAGR010000013.1"/>
</dbReference>
<evidence type="ECO:0000313" key="1">
    <source>
        <dbReference type="EMBL" id="MBH1941736.1"/>
    </source>
</evidence>
<proteinExistence type="predicted"/>
<dbReference type="EMBL" id="JAEAGR010000013">
    <property type="protein sequence ID" value="MBH1941736.1"/>
    <property type="molecule type" value="Genomic_DNA"/>
</dbReference>
<gene>
    <name evidence="1" type="ORF">I5677_12610</name>
</gene>
<accession>A0A8J7KTT7</accession>
<comment type="caution">
    <text evidence="1">The sequence shown here is derived from an EMBL/GenBank/DDBJ whole genome shotgun (WGS) entry which is preliminary data.</text>
</comment>
<organism evidence="1 2">
    <name type="scientific">Mobilitalea sibirica</name>
    <dbReference type="NCBI Taxonomy" id="1462919"/>
    <lineage>
        <taxon>Bacteria</taxon>
        <taxon>Bacillati</taxon>
        <taxon>Bacillota</taxon>
        <taxon>Clostridia</taxon>
        <taxon>Lachnospirales</taxon>
        <taxon>Lachnospiraceae</taxon>
        <taxon>Mobilitalea</taxon>
    </lineage>
</organism>